<feature type="signal peptide" evidence="1">
    <location>
        <begin position="1"/>
        <end position="19"/>
    </location>
</feature>
<gene>
    <name evidence="2" type="ORF">IFM89_025090</name>
</gene>
<name>A0A835M0N6_9MAGN</name>
<keyword evidence="1" id="KW-0732">Signal</keyword>
<feature type="non-terminal residue" evidence="2">
    <location>
        <position position="140"/>
    </location>
</feature>
<reference evidence="2 3" key="1">
    <citation type="submission" date="2020-10" db="EMBL/GenBank/DDBJ databases">
        <title>The Coptis chinensis genome and diversification of protoberbering-type alkaloids.</title>
        <authorList>
            <person name="Wang B."/>
            <person name="Shu S."/>
            <person name="Song C."/>
            <person name="Liu Y."/>
        </authorList>
    </citation>
    <scope>NUCLEOTIDE SEQUENCE [LARGE SCALE GENOMIC DNA]</scope>
    <source>
        <strain evidence="2">HL-2020</strain>
        <tissue evidence="2">Leaf</tissue>
    </source>
</reference>
<dbReference type="Gene3D" id="3.40.50.2000">
    <property type="entry name" value="Glycogen Phosphorylase B"/>
    <property type="match status" value="1"/>
</dbReference>
<comment type="caution">
    <text evidence="2">The sequence shown here is derived from an EMBL/GenBank/DDBJ whole genome shotgun (WGS) entry which is preliminary data.</text>
</comment>
<evidence type="ECO:0000256" key="1">
    <source>
        <dbReference type="SAM" id="SignalP"/>
    </source>
</evidence>
<accession>A0A835M0N6</accession>
<organism evidence="2 3">
    <name type="scientific">Coptis chinensis</name>
    <dbReference type="NCBI Taxonomy" id="261450"/>
    <lineage>
        <taxon>Eukaryota</taxon>
        <taxon>Viridiplantae</taxon>
        <taxon>Streptophyta</taxon>
        <taxon>Embryophyta</taxon>
        <taxon>Tracheophyta</taxon>
        <taxon>Spermatophyta</taxon>
        <taxon>Magnoliopsida</taxon>
        <taxon>Ranunculales</taxon>
        <taxon>Ranunculaceae</taxon>
        <taxon>Coptidoideae</taxon>
        <taxon>Coptis</taxon>
    </lineage>
</organism>
<dbReference type="PANTHER" id="PTHR43025:SF1">
    <property type="entry name" value="MONOGALACTOSYLDIACYLGLYCEROL SYNTHASE 2, CHLOROPLASTIC"/>
    <property type="match status" value="1"/>
</dbReference>
<sequence>CSFLIFNILLLCKSKRVGGRSDGVQARTLSLVFILSCNFVGAQVAVALEETSLCSDHSADLNTATHMDQLRDELEMDPKLPAVLLMGGGEGMGPVKKTAKALGDALFNESMGHPIGQVVVICGRNKSLSSILIALYMLQW</sequence>
<dbReference type="PANTHER" id="PTHR43025">
    <property type="entry name" value="MONOGALACTOSYLDIACYLGLYCEROL SYNTHASE"/>
    <property type="match status" value="1"/>
</dbReference>
<protein>
    <submittedName>
        <fullName evidence="2">Uncharacterized protein</fullName>
    </submittedName>
</protein>
<dbReference type="InterPro" id="IPR050519">
    <property type="entry name" value="Glycosyltransf_28_UgtP"/>
</dbReference>
<evidence type="ECO:0000313" key="3">
    <source>
        <dbReference type="Proteomes" id="UP000631114"/>
    </source>
</evidence>
<dbReference type="EMBL" id="JADFTS010000005">
    <property type="protein sequence ID" value="KAF9606401.1"/>
    <property type="molecule type" value="Genomic_DNA"/>
</dbReference>
<proteinExistence type="predicted"/>
<feature type="chain" id="PRO_5032389820" evidence="1">
    <location>
        <begin position="20"/>
        <end position="140"/>
    </location>
</feature>
<dbReference type="Proteomes" id="UP000631114">
    <property type="component" value="Unassembled WGS sequence"/>
</dbReference>
<dbReference type="AlphaFoldDB" id="A0A835M0N6"/>
<dbReference type="OrthoDB" id="1920416at2759"/>
<keyword evidence="3" id="KW-1185">Reference proteome</keyword>
<evidence type="ECO:0000313" key="2">
    <source>
        <dbReference type="EMBL" id="KAF9606401.1"/>
    </source>
</evidence>